<keyword evidence="5" id="KW-1185">Reference proteome</keyword>
<evidence type="ECO:0000313" key="5">
    <source>
        <dbReference type="Proteomes" id="UP000002071"/>
    </source>
</evidence>
<feature type="transmembrane region" description="Helical" evidence="2">
    <location>
        <begin position="379"/>
        <end position="400"/>
    </location>
</feature>
<feature type="region of interest" description="Disordered" evidence="1">
    <location>
        <begin position="353"/>
        <end position="372"/>
    </location>
</feature>
<evidence type="ECO:0000256" key="2">
    <source>
        <dbReference type="SAM" id="Phobius"/>
    </source>
</evidence>
<dbReference type="InterPro" id="IPR050570">
    <property type="entry name" value="Cell_wall_metabolism_enzyme"/>
</dbReference>
<dbReference type="KEGG" id="hut:Huta_2926"/>
<organism evidence="4 5">
    <name type="scientific">Halorhabdus utahensis (strain DSM 12940 / JCM 11049 / AX-2)</name>
    <dbReference type="NCBI Taxonomy" id="519442"/>
    <lineage>
        <taxon>Archaea</taxon>
        <taxon>Methanobacteriati</taxon>
        <taxon>Methanobacteriota</taxon>
        <taxon>Stenosarchaea group</taxon>
        <taxon>Halobacteria</taxon>
        <taxon>Halobacteriales</taxon>
        <taxon>Haloarculaceae</taxon>
        <taxon>Halorhabdus</taxon>
    </lineage>
</organism>
<dbReference type="PANTHER" id="PTHR21666">
    <property type="entry name" value="PEPTIDASE-RELATED"/>
    <property type="match status" value="1"/>
</dbReference>
<dbReference type="InterPro" id="IPR011055">
    <property type="entry name" value="Dup_hybrid_motif"/>
</dbReference>
<dbReference type="STRING" id="519442.Huta_2926"/>
<keyword evidence="2" id="KW-0812">Transmembrane</keyword>
<dbReference type="Pfam" id="PF01551">
    <property type="entry name" value="Peptidase_M23"/>
    <property type="match status" value="1"/>
</dbReference>
<dbReference type="AlphaFoldDB" id="C7NRX3"/>
<feature type="compositionally biased region" description="Basic and acidic residues" evidence="1">
    <location>
        <begin position="354"/>
        <end position="366"/>
    </location>
</feature>
<feature type="transmembrane region" description="Helical" evidence="2">
    <location>
        <begin position="20"/>
        <end position="38"/>
    </location>
</feature>
<dbReference type="Gene3D" id="2.70.70.10">
    <property type="entry name" value="Glucose Permease (Domain IIA)"/>
    <property type="match status" value="1"/>
</dbReference>
<dbReference type="CDD" id="cd12797">
    <property type="entry name" value="M23_peptidase"/>
    <property type="match status" value="1"/>
</dbReference>
<dbReference type="HOGENOM" id="CLU_542515_0_0_2"/>
<dbReference type="RefSeq" id="WP_015790649.1">
    <property type="nucleotide sequence ID" value="NC_013158.1"/>
</dbReference>
<feature type="transmembrane region" description="Helical" evidence="2">
    <location>
        <begin position="434"/>
        <end position="456"/>
    </location>
</feature>
<dbReference type="PANTHER" id="PTHR21666:SF270">
    <property type="entry name" value="MUREIN HYDROLASE ACTIVATOR ENVC"/>
    <property type="match status" value="1"/>
</dbReference>
<protein>
    <submittedName>
        <fullName evidence="4">Peptidase M23</fullName>
    </submittedName>
</protein>
<dbReference type="GeneID" id="8385235"/>
<dbReference type="GO" id="GO:0004222">
    <property type="term" value="F:metalloendopeptidase activity"/>
    <property type="evidence" value="ECO:0007669"/>
    <property type="project" value="TreeGrafter"/>
</dbReference>
<name>C7NRX3_HALUD</name>
<evidence type="ECO:0000259" key="3">
    <source>
        <dbReference type="Pfam" id="PF01551"/>
    </source>
</evidence>
<feature type="transmembrane region" description="Helical" evidence="2">
    <location>
        <begin position="50"/>
        <end position="71"/>
    </location>
</feature>
<feature type="domain" description="M23ase beta-sheet core" evidence="3">
    <location>
        <begin position="205"/>
        <end position="298"/>
    </location>
</feature>
<dbReference type="EMBL" id="CP001687">
    <property type="protein sequence ID" value="ACV13087.1"/>
    <property type="molecule type" value="Genomic_DNA"/>
</dbReference>
<feature type="transmembrane region" description="Helical" evidence="2">
    <location>
        <begin position="462"/>
        <end position="481"/>
    </location>
</feature>
<sequence>MTETRSPPEAGTVVDRLRERLASISPLSLGMLGFLGIPGEVVPGLEVLKLFSVFWLFWLWPFVAMLIGAVRQSLGDDESAAGPRDWLEMDSGWRGLFAMLYGLSLSVLNPLMGRQDVMQLLGSAVAVVRHRGSLPAPESFTQSGQYRLPVEGAWTVVNGSPIKEHSHSWYPATQRYAYDLVITDDDGRTRPAEADTSVENYYCYDKPVLAPADGVVVDVRDGDPELGRAGGFSHPGKRSITGNAVTIRHAEGEYSSLVHLVPGSIVVEPGERVDRGQEIGRCGHSGNSSEPHLHVQLQDHPTFEFAAGLPIRFENVAVETPGVDVTEATGWDAPEGTGQYIHVGQRVTHVADGQTDRADDGSRDPEPATAPALGGVRRVAGLANGIAVGGFVTVLAGVVGASLTTAALLVGGLAGLGLASLGARLVVGNGSVHSASVGTVGGVGLAALAVGAFAGLSALPTVAPVALGAGLFLTGAVLYGGSWEYGRWRGFQHAVRSTVATE</sequence>
<dbReference type="Proteomes" id="UP000002071">
    <property type="component" value="Chromosome"/>
</dbReference>
<dbReference type="SUPFAM" id="SSF51261">
    <property type="entry name" value="Duplicated hybrid motif"/>
    <property type="match status" value="1"/>
</dbReference>
<feature type="transmembrane region" description="Helical" evidence="2">
    <location>
        <begin position="406"/>
        <end position="427"/>
    </location>
</feature>
<evidence type="ECO:0000313" key="4">
    <source>
        <dbReference type="EMBL" id="ACV13087.1"/>
    </source>
</evidence>
<dbReference type="OrthoDB" id="7494at2157"/>
<accession>C7NRX3</accession>
<evidence type="ECO:0000256" key="1">
    <source>
        <dbReference type="SAM" id="MobiDB-lite"/>
    </source>
</evidence>
<keyword evidence="2" id="KW-1133">Transmembrane helix</keyword>
<dbReference type="eggNOG" id="arCOG02979">
    <property type="taxonomic scope" value="Archaea"/>
</dbReference>
<keyword evidence="2" id="KW-0472">Membrane</keyword>
<gene>
    <name evidence="4" type="ordered locus">Huta_2926</name>
</gene>
<proteinExistence type="predicted"/>
<reference evidence="4 5" key="1">
    <citation type="journal article" date="2009" name="Stand. Genomic Sci.">
        <title>Complete genome sequence of Halorhabdus utahensis type strain (AX-2).</title>
        <authorList>
            <person name="Anderson I."/>
            <person name="Tindall B.J."/>
            <person name="Pomrenke H."/>
            <person name="Goker M."/>
            <person name="Lapidus A."/>
            <person name="Nolan M."/>
            <person name="Copeland A."/>
            <person name="Glavina Del Rio T."/>
            <person name="Chen F."/>
            <person name="Tice H."/>
            <person name="Cheng J.F."/>
            <person name="Lucas S."/>
            <person name="Chertkov O."/>
            <person name="Bruce D."/>
            <person name="Brettin T."/>
            <person name="Detter J.C."/>
            <person name="Han C."/>
            <person name="Goodwin L."/>
            <person name="Land M."/>
            <person name="Hauser L."/>
            <person name="Chang Y.J."/>
            <person name="Jeffries C.D."/>
            <person name="Pitluck S."/>
            <person name="Pati A."/>
            <person name="Mavromatis K."/>
            <person name="Ivanova N."/>
            <person name="Ovchinnikova G."/>
            <person name="Chen A."/>
            <person name="Palaniappan K."/>
            <person name="Chain P."/>
            <person name="Rohde M."/>
            <person name="Bristow J."/>
            <person name="Eisen J.A."/>
            <person name="Markowitz V."/>
            <person name="Hugenholtz P."/>
            <person name="Kyrpides N.C."/>
            <person name="Klenk H.P."/>
        </authorList>
    </citation>
    <scope>NUCLEOTIDE SEQUENCE [LARGE SCALE GENOMIC DNA]</scope>
    <source>
        <strain evidence="5">DSM 12940 / JCM 11049 / AX-2</strain>
    </source>
</reference>
<dbReference type="InterPro" id="IPR016047">
    <property type="entry name" value="M23ase_b-sheet_dom"/>
</dbReference>